<dbReference type="SFLD" id="SFLDS00003">
    <property type="entry name" value="Haloacid_Dehalogenase"/>
    <property type="match status" value="1"/>
</dbReference>
<proteinExistence type="predicted"/>
<dbReference type="Proteomes" id="UP000587760">
    <property type="component" value="Unassembled WGS sequence"/>
</dbReference>
<dbReference type="NCBIfam" id="TIGR01549">
    <property type="entry name" value="HAD-SF-IA-v1"/>
    <property type="match status" value="1"/>
</dbReference>
<dbReference type="AlphaFoldDB" id="A0A841RKC7"/>
<keyword evidence="2 4" id="KW-0378">Hydrolase</keyword>
<name>A0A841RKC7_9SPIO</name>
<dbReference type="RefSeq" id="WP_184748957.1">
    <property type="nucleotide sequence ID" value="NZ_JACHGJ010000019.1"/>
</dbReference>
<dbReference type="SUPFAM" id="SSF56784">
    <property type="entry name" value="HAD-like"/>
    <property type="match status" value="1"/>
</dbReference>
<dbReference type="InterPro" id="IPR051400">
    <property type="entry name" value="HAD-like_hydrolase"/>
</dbReference>
<dbReference type="EMBL" id="JACHGJ010000019">
    <property type="protein sequence ID" value="MBB6482722.1"/>
    <property type="molecule type" value="Genomic_DNA"/>
</dbReference>
<dbReference type="GO" id="GO:0019752">
    <property type="term" value="P:carboxylic acid metabolic process"/>
    <property type="evidence" value="ECO:0007669"/>
    <property type="project" value="UniProtKB-ARBA"/>
</dbReference>
<protein>
    <submittedName>
        <fullName evidence="4">HAD superfamily hydrolase (TIGR01662 family)</fullName>
    </submittedName>
</protein>
<sequence>MYKGIIFDFGNTLTRSSSLADSLEQILDNPNSKAIGLSIENKIYKLYKPDQVEQPSWISVWKESFDEFGTPFTESIGREHLKTFTKNCKTQTYSIPLLTKLKNIGLKIALLSNVTGDAEIFQNDLQNRGLDKFFDVIAWSSDIGFRKPSIQSYNYVIDKLNLNKSEIIMIGDSEIADIRGAIKAGLNCIKITDEENNISDATYVVKRESAFEDIISITTGESYIN</sequence>
<organism evidence="4 5">
    <name type="scientific">Spirochaeta isovalerica</name>
    <dbReference type="NCBI Taxonomy" id="150"/>
    <lineage>
        <taxon>Bacteria</taxon>
        <taxon>Pseudomonadati</taxon>
        <taxon>Spirochaetota</taxon>
        <taxon>Spirochaetia</taxon>
        <taxon>Spirochaetales</taxon>
        <taxon>Spirochaetaceae</taxon>
        <taxon>Spirochaeta</taxon>
    </lineage>
</organism>
<dbReference type="PRINTS" id="PR00413">
    <property type="entry name" value="HADHALOGNASE"/>
</dbReference>
<dbReference type="InterPro" id="IPR036412">
    <property type="entry name" value="HAD-like_sf"/>
</dbReference>
<evidence type="ECO:0000256" key="3">
    <source>
        <dbReference type="ARBA" id="ARBA00022842"/>
    </source>
</evidence>
<dbReference type="Gene3D" id="3.40.50.1000">
    <property type="entry name" value="HAD superfamily/HAD-like"/>
    <property type="match status" value="1"/>
</dbReference>
<evidence type="ECO:0000313" key="5">
    <source>
        <dbReference type="Proteomes" id="UP000587760"/>
    </source>
</evidence>
<reference evidence="4 5" key="1">
    <citation type="submission" date="2020-08" db="EMBL/GenBank/DDBJ databases">
        <title>Genomic Encyclopedia of Type Strains, Phase IV (KMG-IV): sequencing the most valuable type-strain genomes for metagenomic binning, comparative biology and taxonomic classification.</title>
        <authorList>
            <person name="Goeker M."/>
        </authorList>
    </citation>
    <scope>NUCLEOTIDE SEQUENCE [LARGE SCALE GENOMIC DNA]</scope>
    <source>
        <strain evidence="4 5">DSM 2461</strain>
    </source>
</reference>
<dbReference type="InterPro" id="IPR006439">
    <property type="entry name" value="HAD-SF_hydro_IA"/>
</dbReference>
<keyword evidence="3" id="KW-0460">Magnesium</keyword>
<dbReference type="SFLD" id="SFLDG01129">
    <property type="entry name" value="C1.5:_HAD__Beta-PGM__Phosphata"/>
    <property type="match status" value="1"/>
</dbReference>
<dbReference type="InterPro" id="IPR041492">
    <property type="entry name" value="HAD_2"/>
</dbReference>
<gene>
    <name evidence="4" type="ORF">HNR50_004427</name>
</gene>
<comment type="cofactor">
    <cofactor evidence="1">
        <name>Mg(2+)</name>
        <dbReference type="ChEBI" id="CHEBI:18420"/>
    </cofactor>
</comment>
<keyword evidence="5" id="KW-1185">Reference proteome</keyword>
<comment type="caution">
    <text evidence="4">The sequence shown here is derived from an EMBL/GenBank/DDBJ whole genome shotgun (WGS) entry which is preliminary data.</text>
</comment>
<dbReference type="PANTHER" id="PTHR46470:SF3">
    <property type="entry name" value="N-ACYLNEURAMINATE-9-PHOSPHATASE"/>
    <property type="match status" value="1"/>
</dbReference>
<dbReference type="GO" id="GO:0016791">
    <property type="term" value="F:phosphatase activity"/>
    <property type="evidence" value="ECO:0007669"/>
    <property type="project" value="TreeGrafter"/>
</dbReference>
<dbReference type="Pfam" id="PF13419">
    <property type="entry name" value="HAD_2"/>
    <property type="match status" value="1"/>
</dbReference>
<accession>A0A841RKC7</accession>
<dbReference type="PANTHER" id="PTHR46470">
    <property type="entry name" value="N-ACYLNEURAMINATE-9-PHOSPHATASE"/>
    <property type="match status" value="1"/>
</dbReference>
<evidence type="ECO:0000313" key="4">
    <source>
        <dbReference type="EMBL" id="MBB6482722.1"/>
    </source>
</evidence>
<evidence type="ECO:0000256" key="1">
    <source>
        <dbReference type="ARBA" id="ARBA00001946"/>
    </source>
</evidence>
<evidence type="ECO:0000256" key="2">
    <source>
        <dbReference type="ARBA" id="ARBA00022801"/>
    </source>
</evidence>
<dbReference type="InterPro" id="IPR023214">
    <property type="entry name" value="HAD_sf"/>
</dbReference>